<accession>A0A8H7IKC7</accession>
<dbReference type="GO" id="GO:0005730">
    <property type="term" value="C:nucleolus"/>
    <property type="evidence" value="ECO:0007669"/>
    <property type="project" value="InterPro"/>
</dbReference>
<protein>
    <recommendedName>
        <fullName evidence="2">Srp40 C-terminal domain-containing protein</fullName>
    </recommendedName>
</protein>
<evidence type="ECO:0000313" key="4">
    <source>
        <dbReference type="Proteomes" id="UP000614334"/>
    </source>
</evidence>
<proteinExistence type="predicted"/>
<dbReference type="PROSITE" id="PS50896">
    <property type="entry name" value="LISH"/>
    <property type="match status" value="1"/>
</dbReference>
<dbReference type="InterPro" id="IPR039191">
    <property type="entry name" value="Nopp140-like"/>
</dbReference>
<comment type="caution">
    <text evidence="3">The sequence shown here is derived from an EMBL/GenBank/DDBJ whole genome shotgun (WGS) entry which is preliminary data.</text>
</comment>
<evidence type="ECO:0000259" key="2">
    <source>
        <dbReference type="Pfam" id="PF05022"/>
    </source>
</evidence>
<reference evidence="3" key="1">
    <citation type="submission" date="2020-09" db="EMBL/GenBank/DDBJ databases">
        <title>Comparative genome analyses of four rice-infecting Rhizoctonia solani isolates reveal extensive enrichment of homogalacturonan modification genes.</title>
        <authorList>
            <person name="Lee D.-Y."/>
            <person name="Jeon J."/>
            <person name="Kim K.-T."/>
            <person name="Cheong K."/>
            <person name="Song H."/>
            <person name="Choi G."/>
            <person name="Ko J."/>
            <person name="Opiyo S.O."/>
            <person name="Zuo S."/>
            <person name="Madhav S."/>
            <person name="Lee Y.-H."/>
            <person name="Wang G.-L."/>
        </authorList>
    </citation>
    <scope>NUCLEOTIDE SEQUENCE</scope>
    <source>
        <strain evidence="3">AG1-IA B2</strain>
    </source>
</reference>
<feature type="region of interest" description="Disordered" evidence="1">
    <location>
        <begin position="53"/>
        <end position="297"/>
    </location>
</feature>
<feature type="compositionally biased region" description="Polar residues" evidence="1">
    <location>
        <begin position="58"/>
        <end position="82"/>
    </location>
</feature>
<name>A0A8H7IKC7_9AGAM</name>
<dbReference type="InterPro" id="IPR006594">
    <property type="entry name" value="LisH"/>
</dbReference>
<dbReference type="Pfam" id="PF05022">
    <property type="entry name" value="SRP40_C"/>
    <property type="match status" value="1"/>
</dbReference>
<feature type="compositionally biased region" description="Low complexity" evidence="1">
    <location>
        <begin position="226"/>
        <end position="236"/>
    </location>
</feature>
<evidence type="ECO:0000313" key="3">
    <source>
        <dbReference type="EMBL" id="KAF8759724.1"/>
    </source>
</evidence>
<feature type="compositionally biased region" description="Acidic residues" evidence="1">
    <location>
        <begin position="158"/>
        <end position="178"/>
    </location>
</feature>
<dbReference type="GO" id="GO:0005654">
    <property type="term" value="C:nucleoplasm"/>
    <property type="evidence" value="ECO:0007669"/>
    <property type="project" value="TreeGrafter"/>
</dbReference>
<dbReference type="AlphaFoldDB" id="A0A8H7IKC7"/>
<sequence>MSRLPGWCCKCSIGPEQSDFPADIYRAVHAFLLEQGHTKAAQAVRKAALPVVDVDAASDTTPKSLVEVYSTQAPVPSGNPNESVDHSSSSDDSSSSSSEDEAVASPKKVSIVDRNKPGATNGAAKASAKTAKDSNESSSSEDDSSEESSSSSSNDSNDSSDSDSSDSDSDSSSDEGDENEAKSLPKPKPAVDSKVKPTTNGVAKPTVNGKSKAKESDSSSEDDSGSESSSESSSSESESESEPETQPAAKKRKVDATSSVPTVTLTKSTTTSTTTSTDGTNGKNGKQKGPRKPVVPFSRIKADDVVYADPRLMNNSFDSKGGTINDYGERASRDLIVTRGAGFRKEKNKKKRGSYRGGEITVC</sequence>
<feature type="compositionally biased region" description="Low complexity" evidence="1">
    <location>
        <begin position="147"/>
        <end position="157"/>
    </location>
</feature>
<dbReference type="PANTHER" id="PTHR23216">
    <property type="entry name" value="NUCLEOLAR AND COILED-BODY PHOSPHOPROTEIN 1"/>
    <property type="match status" value="1"/>
</dbReference>
<organism evidence="3 4">
    <name type="scientific">Rhizoctonia solani</name>
    <dbReference type="NCBI Taxonomy" id="456999"/>
    <lineage>
        <taxon>Eukaryota</taxon>
        <taxon>Fungi</taxon>
        <taxon>Dikarya</taxon>
        <taxon>Basidiomycota</taxon>
        <taxon>Agaricomycotina</taxon>
        <taxon>Agaricomycetes</taxon>
        <taxon>Cantharellales</taxon>
        <taxon>Ceratobasidiaceae</taxon>
        <taxon>Rhizoctonia</taxon>
    </lineage>
</organism>
<dbReference type="Proteomes" id="UP000614334">
    <property type="component" value="Unassembled WGS sequence"/>
</dbReference>
<feature type="compositionally biased region" description="Basic and acidic residues" evidence="1">
    <location>
        <begin position="179"/>
        <end position="195"/>
    </location>
</feature>
<feature type="compositionally biased region" description="Low complexity" evidence="1">
    <location>
        <begin position="257"/>
        <end position="277"/>
    </location>
</feature>
<feature type="compositionally biased region" description="Low complexity" evidence="1">
    <location>
        <begin position="118"/>
        <end position="129"/>
    </location>
</feature>
<dbReference type="PANTHER" id="PTHR23216:SF1">
    <property type="entry name" value="NUCLEOLAR AND COILED-BODY PHOSPHOPROTEIN 1"/>
    <property type="match status" value="1"/>
</dbReference>
<gene>
    <name evidence="3" type="ORF">RHS01_01510</name>
</gene>
<dbReference type="EMBL" id="JACYCF010000002">
    <property type="protein sequence ID" value="KAF8759724.1"/>
    <property type="molecule type" value="Genomic_DNA"/>
</dbReference>
<dbReference type="InterPro" id="IPR007718">
    <property type="entry name" value="Srp40_C"/>
</dbReference>
<feature type="domain" description="Srp40 C-terminal" evidence="2">
    <location>
        <begin position="296"/>
        <end position="362"/>
    </location>
</feature>
<evidence type="ECO:0000256" key="1">
    <source>
        <dbReference type="SAM" id="MobiDB-lite"/>
    </source>
</evidence>